<dbReference type="EnsemblPlants" id="Pp3c7_22210V3.1">
    <property type="protein sequence ID" value="Pp3c7_22210V3.1"/>
    <property type="gene ID" value="Pp3c7_22210"/>
</dbReference>
<dbReference type="Gramene" id="Pp3c7_22210V3.2">
    <property type="protein sequence ID" value="Pp3c7_22210V3.2"/>
    <property type="gene ID" value="Pp3c7_22210"/>
</dbReference>
<dbReference type="InterPro" id="IPR036163">
    <property type="entry name" value="HMA_dom_sf"/>
</dbReference>
<evidence type="ECO:0000313" key="4">
    <source>
        <dbReference type="EnsemblPlants" id="Pp3c7_22210V3.1"/>
    </source>
</evidence>
<evidence type="ECO:0000313" key="5">
    <source>
        <dbReference type="Proteomes" id="UP000006727"/>
    </source>
</evidence>
<dbReference type="PROSITE" id="PS50846">
    <property type="entry name" value="HMA_2"/>
    <property type="match status" value="1"/>
</dbReference>
<keyword evidence="1" id="KW-0479">Metal-binding</keyword>
<dbReference type="InterPro" id="IPR006121">
    <property type="entry name" value="HMA_dom"/>
</dbReference>
<evidence type="ECO:0000256" key="1">
    <source>
        <dbReference type="ARBA" id="ARBA00022723"/>
    </source>
</evidence>
<name>A0A2K1KCJ4_PHYPA</name>
<dbReference type="CDD" id="cd00371">
    <property type="entry name" value="HMA"/>
    <property type="match status" value="1"/>
</dbReference>
<gene>
    <name evidence="4" type="primary">LOC112284472</name>
    <name evidence="3" type="ORF">PHYPA_010691</name>
</gene>
<feature type="domain" description="HMA" evidence="2">
    <location>
        <begin position="35"/>
        <end position="106"/>
    </location>
</feature>
<dbReference type="RefSeq" id="XP_024380057.1">
    <property type="nucleotide sequence ID" value="XM_024524289.2"/>
</dbReference>
<dbReference type="AlphaFoldDB" id="A0A2K1KCJ4"/>
<dbReference type="PANTHER" id="PTHR22814">
    <property type="entry name" value="COPPER TRANSPORT PROTEIN ATOX1-RELATED"/>
    <property type="match status" value="1"/>
</dbReference>
<dbReference type="GeneID" id="112284472"/>
<dbReference type="Proteomes" id="UP000006727">
    <property type="component" value="Chromosome 7"/>
</dbReference>
<dbReference type="Gramene" id="Pp3c7_22210V3.1">
    <property type="protein sequence ID" value="Pp3c7_22210V3.1"/>
    <property type="gene ID" value="Pp3c7_22210"/>
</dbReference>
<dbReference type="Gene3D" id="3.30.70.100">
    <property type="match status" value="1"/>
</dbReference>
<dbReference type="EMBL" id="ABEU02000007">
    <property type="protein sequence ID" value="PNR51504.1"/>
    <property type="molecule type" value="Genomic_DNA"/>
</dbReference>
<reference evidence="3 5" key="1">
    <citation type="journal article" date="2008" name="Science">
        <title>The Physcomitrella genome reveals evolutionary insights into the conquest of land by plants.</title>
        <authorList>
            <person name="Rensing S."/>
            <person name="Lang D."/>
            <person name="Zimmer A."/>
            <person name="Terry A."/>
            <person name="Salamov A."/>
            <person name="Shapiro H."/>
            <person name="Nishiyama T."/>
            <person name="Perroud P.-F."/>
            <person name="Lindquist E."/>
            <person name="Kamisugi Y."/>
            <person name="Tanahashi T."/>
            <person name="Sakakibara K."/>
            <person name="Fujita T."/>
            <person name="Oishi K."/>
            <person name="Shin-I T."/>
            <person name="Kuroki Y."/>
            <person name="Toyoda A."/>
            <person name="Suzuki Y."/>
            <person name="Hashimoto A."/>
            <person name="Yamaguchi K."/>
            <person name="Sugano A."/>
            <person name="Kohara Y."/>
            <person name="Fujiyama A."/>
            <person name="Anterola A."/>
            <person name="Aoki S."/>
            <person name="Ashton N."/>
            <person name="Barbazuk W.B."/>
            <person name="Barker E."/>
            <person name="Bennetzen J."/>
            <person name="Bezanilla M."/>
            <person name="Blankenship R."/>
            <person name="Cho S.H."/>
            <person name="Dutcher S."/>
            <person name="Estelle M."/>
            <person name="Fawcett J.A."/>
            <person name="Gundlach H."/>
            <person name="Hanada K."/>
            <person name="Heyl A."/>
            <person name="Hicks K.A."/>
            <person name="Hugh J."/>
            <person name="Lohr M."/>
            <person name="Mayer K."/>
            <person name="Melkozernov A."/>
            <person name="Murata T."/>
            <person name="Nelson D."/>
            <person name="Pils B."/>
            <person name="Prigge M."/>
            <person name="Reiss B."/>
            <person name="Renner T."/>
            <person name="Rombauts S."/>
            <person name="Rushton P."/>
            <person name="Sanderfoot A."/>
            <person name="Schween G."/>
            <person name="Shiu S.-H."/>
            <person name="Stueber K."/>
            <person name="Theodoulou F.L."/>
            <person name="Tu H."/>
            <person name="Van de Peer Y."/>
            <person name="Verrier P.J."/>
            <person name="Waters E."/>
            <person name="Wood A."/>
            <person name="Yang L."/>
            <person name="Cove D."/>
            <person name="Cuming A."/>
            <person name="Hasebe M."/>
            <person name="Lucas S."/>
            <person name="Mishler D.B."/>
            <person name="Reski R."/>
            <person name="Grigoriev I."/>
            <person name="Quatrano R.S."/>
            <person name="Boore J.L."/>
        </authorList>
    </citation>
    <scope>NUCLEOTIDE SEQUENCE [LARGE SCALE GENOMIC DNA]</scope>
    <source>
        <strain evidence="4 5">cv. Gransden 2004</strain>
    </source>
</reference>
<dbReference type="GO" id="GO:0046872">
    <property type="term" value="F:metal ion binding"/>
    <property type="evidence" value="ECO:0007669"/>
    <property type="project" value="UniProtKB-KW"/>
</dbReference>
<protein>
    <recommendedName>
        <fullName evidence="2">HMA domain-containing protein</fullName>
    </recommendedName>
</protein>
<accession>A0A2K1KCJ4</accession>
<evidence type="ECO:0000259" key="2">
    <source>
        <dbReference type="PROSITE" id="PS50846"/>
    </source>
</evidence>
<organism evidence="3">
    <name type="scientific">Physcomitrium patens</name>
    <name type="common">Spreading-leaved earth moss</name>
    <name type="synonym">Physcomitrella patens</name>
    <dbReference type="NCBI Taxonomy" id="3218"/>
    <lineage>
        <taxon>Eukaryota</taxon>
        <taxon>Viridiplantae</taxon>
        <taxon>Streptophyta</taxon>
        <taxon>Embryophyta</taxon>
        <taxon>Bryophyta</taxon>
        <taxon>Bryophytina</taxon>
        <taxon>Bryopsida</taxon>
        <taxon>Funariidae</taxon>
        <taxon>Funariales</taxon>
        <taxon>Funariaceae</taxon>
        <taxon>Physcomitrium</taxon>
    </lineage>
</organism>
<dbReference type="PaxDb" id="3218-PP1S2_211V6.1"/>
<dbReference type="Pfam" id="PF00403">
    <property type="entry name" value="HMA"/>
    <property type="match status" value="1"/>
</dbReference>
<proteinExistence type="predicted"/>
<sequence>MENFGPAMFINSGQIIPGWFRQSQAWEVATEPSSLKKLEVEVDMCCPACAEKVQVAVCGMPGVFDYKTDLTNNLLTVTECPDGGPNHKELLKAVKKAIGKKGKIVTREPASAEPNPDNERTTDGERWSYYYPAFVVMPYSANSSSPFITNPNYLHHPTVCCNCFMYPDAACGNCGRGAEH</sequence>
<dbReference type="PANTHER" id="PTHR22814:SF336">
    <property type="entry name" value="HEAVY METAL-ASSOCIATED ISOPRENYLATED PLANT PROTEIN 23"/>
    <property type="match status" value="1"/>
</dbReference>
<keyword evidence="5" id="KW-1185">Reference proteome</keyword>
<dbReference type="EnsemblPlants" id="Pp3c7_22210V3.2">
    <property type="protein sequence ID" value="Pp3c7_22210V3.2"/>
    <property type="gene ID" value="Pp3c7_22210"/>
</dbReference>
<dbReference type="OrthoDB" id="10502907at2759"/>
<reference evidence="4" key="3">
    <citation type="submission" date="2020-12" db="UniProtKB">
        <authorList>
            <consortium name="EnsemblPlants"/>
        </authorList>
    </citation>
    <scope>IDENTIFICATION</scope>
</reference>
<reference evidence="3 5" key="2">
    <citation type="journal article" date="2018" name="Plant J.">
        <title>The Physcomitrella patens chromosome-scale assembly reveals moss genome structure and evolution.</title>
        <authorList>
            <person name="Lang D."/>
            <person name="Ullrich K.K."/>
            <person name="Murat F."/>
            <person name="Fuchs J."/>
            <person name="Jenkins J."/>
            <person name="Haas F.B."/>
            <person name="Piednoel M."/>
            <person name="Gundlach H."/>
            <person name="Van Bel M."/>
            <person name="Meyberg R."/>
            <person name="Vives C."/>
            <person name="Morata J."/>
            <person name="Symeonidi A."/>
            <person name="Hiss M."/>
            <person name="Muchero W."/>
            <person name="Kamisugi Y."/>
            <person name="Saleh O."/>
            <person name="Blanc G."/>
            <person name="Decker E.L."/>
            <person name="van Gessel N."/>
            <person name="Grimwood J."/>
            <person name="Hayes R.D."/>
            <person name="Graham S.W."/>
            <person name="Gunter L.E."/>
            <person name="McDaniel S.F."/>
            <person name="Hoernstein S.N.W."/>
            <person name="Larsson A."/>
            <person name="Li F.W."/>
            <person name="Perroud P.F."/>
            <person name="Phillips J."/>
            <person name="Ranjan P."/>
            <person name="Rokshar D.S."/>
            <person name="Rothfels C.J."/>
            <person name="Schneider L."/>
            <person name="Shu S."/>
            <person name="Stevenson D.W."/>
            <person name="Thummler F."/>
            <person name="Tillich M."/>
            <person name="Villarreal Aguilar J.C."/>
            <person name="Widiez T."/>
            <person name="Wong G.K."/>
            <person name="Wymore A."/>
            <person name="Zhang Y."/>
            <person name="Zimmer A.D."/>
            <person name="Quatrano R.S."/>
            <person name="Mayer K.F.X."/>
            <person name="Goodstein D."/>
            <person name="Casacuberta J.M."/>
            <person name="Vandepoele K."/>
            <person name="Reski R."/>
            <person name="Cuming A.C."/>
            <person name="Tuskan G.A."/>
            <person name="Maumus F."/>
            <person name="Salse J."/>
            <person name="Schmutz J."/>
            <person name="Rensing S.A."/>
        </authorList>
    </citation>
    <scope>NUCLEOTIDE SEQUENCE [LARGE SCALE GENOMIC DNA]</scope>
    <source>
        <strain evidence="4 5">cv. Gransden 2004</strain>
    </source>
</reference>
<evidence type="ECO:0000313" key="3">
    <source>
        <dbReference type="EMBL" id="PNR51504.1"/>
    </source>
</evidence>
<dbReference type="SUPFAM" id="SSF55008">
    <property type="entry name" value="HMA, heavy metal-associated domain"/>
    <property type="match status" value="1"/>
</dbReference>